<dbReference type="EMBL" id="OBEI01000008">
    <property type="protein sequence ID" value="SNZ09938.1"/>
    <property type="molecule type" value="Genomic_DNA"/>
</dbReference>
<dbReference type="InterPro" id="IPR007691">
    <property type="entry name" value="LpxD"/>
</dbReference>
<keyword evidence="1 7" id="KW-0444">Lipid biosynthesis</keyword>
<dbReference type="Gene3D" id="2.160.10.10">
    <property type="entry name" value="Hexapeptide repeat proteins"/>
    <property type="match status" value="1"/>
</dbReference>
<dbReference type="Pfam" id="PF04613">
    <property type="entry name" value="LpxD"/>
    <property type="match status" value="1"/>
</dbReference>
<feature type="domain" description="UDP-3-O-[3-hydroxymyristoyl] glucosamine N-acyltransferase non-repeat region" evidence="8">
    <location>
        <begin position="20"/>
        <end position="85"/>
    </location>
</feature>
<dbReference type="AlphaFoldDB" id="A0A285NL33"/>
<proteinExistence type="inferred from homology"/>
<dbReference type="InterPro" id="IPR011004">
    <property type="entry name" value="Trimer_LpxA-like_sf"/>
</dbReference>
<dbReference type="PROSITE" id="PS00101">
    <property type="entry name" value="HEXAPEP_TRANSFERASES"/>
    <property type="match status" value="1"/>
</dbReference>
<comment type="function">
    <text evidence="7">Catalyzes the N-acylation of UDP-3-O-acylglucosamine using 3-hydroxyacyl-ACP as the acyl donor. Is involved in the biosynthesis of lipid A, a phosphorylated glycolipid that anchors the lipopolysaccharide to the outer membrane of the cell.</text>
</comment>
<evidence type="ECO:0000256" key="5">
    <source>
        <dbReference type="ARBA" id="ARBA00023098"/>
    </source>
</evidence>
<dbReference type="UniPathway" id="UPA00973"/>
<evidence type="ECO:0000313" key="10">
    <source>
        <dbReference type="Proteomes" id="UP000219036"/>
    </source>
</evidence>
<dbReference type="PANTHER" id="PTHR43378">
    <property type="entry name" value="UDP-3-O-ACYLGLUCOSAMINE N-ACYLTRANSFERASE"/>
    <property type="match status" value="1"/>
</dbReference>
<evidence type="ECO:0000256" key="7">
    <source>
        <dbReference type="HAMAP-Rule" id="MF_00523"/>
    </source>
</evidence>
<dbReference type="GO" id="GO:0009245">
    <property type="term" value="P:lipid A biosynthetic process"/>
    <property type="evidence" value="ECO:0007669"/>
    <property type="project" value="UniProtKB-UniRule"/>
</dbReference>
<dbReference type="OrthoDB" id="9784739at2"/>
<feature type="active site" description="Proton acceptor" evidence="7">
    <location>
        <position position="234"/>
    </location>
</feature>
<evidence type="ECO:0000256" key="6">
    <source>
        <dbReference type="ARBA" id="ARBA00023315"/>
    </source>
</evidence>
<reference evidence="10" key="1">
    <citation type="submission" date="2017-09" db="EMBL/GenBank/DDBJ databases">
        <authorList>
            <person name="Varghese N."/>
            <person name="Submissions S."/>
        </authorList>
    </citation>
    <scope>NUCLEOTIDE SEQUENCE [LARGE SCALE GENOMIC DNA]</scope>
    <source>
        <strain evidence="10">DSM 15103</strain>
    </source>
</reference>
<accession>A0A285NL33</accession>
<dbReference type="GO" id="GO:0016410">
    <property type="term" value="F:N-acyltransferase activity"/>
    <property type="evidence" value="ECO:0007669"/>
    <property type="project" value="InterPro"/>
</dbReference>
<evidence type="ECO:0000313" key="9">
    <source>
        <dbReference type="EMBL" id="SNZ09938.1"/>
    </source>
</evidence>
<evidence type="ECO:0000256" key="2">
    <source>
        <dbReference type="ARBA" id="ARBA00022556"/>
    </source>
</evidence>
<evidence type="ECO:0000256" key="3">
    <source>
        <dbReference type="ARBA" id="ARBA00022679"/>
    </source>
</evidence>
<keyword evidence="5 7" id="KW-0443">Lipid metabolism</keyword>
<gene>
    <name evidence="7" type="primary">lpxD</name>
    <name evidence="9" type="ORF">SAMN06265182_1673</name>
</gene>
<comment type="pathway">
    <text evidence="7">Bacterial outer membrane biogenesis; LPS lipid A biosynthesis.</text>
</comment>
<comment type="subunit">
    <text evidence="7">Homotrimer.</text>
</comment>
<dbReference type="Proteomes" id="UP000219036">
    <property type="component" value="Unassembled WGS sequence"/>
</dbReference>
<keyword evidence="4 7" id="KW-0677">Repeat</keyword>
<name>A0A285NL33_9AQUI</name>
<comment type="catalytic activity">
    <reaction evidence="7">
        <text>a UDP-3-O-[(3R)-3-hydroxyacyl]-alpha-D-glucosamine + a (3R)-hydroxyacyl-[ACP] = a UDP-2-N,3-O-bis[(3R)-3-hydroxyacyl]-alpha-D-glucosamine + holo-[ACP] + H(+)</text>
        <dbReference type="Rhea" id="RHEA:53836"/>
        <dbReference type="Rhea" id="RHEA-COMP:9685"/>
        <dbReference type="Rhea" id="RHEA-COMP:9945"/>
        <dbReference type="ChEBI" id="CHEBI:15378"/>
        <dbReference type="ChEBI" id="CHEBI:64479"/>
        <dbReference type="ChEBI" id="CHEBI:78827"/>
        <dbReference type="ChEBI" id="CHEBI:137740"/>
        <dbReference type="ChEBI" id="CHEBI:137748"/>
        <dbReference type="EC" id="2.3.1.191"/>
    </reaction>
</comment>
<keyword evidence="3 7" id="KW-0808">Transferase</keyword>
<dbReference type="GO" id="GO:0016020">
    <property type="term" value="C:membrane"/>
    <property type="evidence" value="ECO:0007669"/>
    <property type="project" value="GOC"/>
</dbReference>
<dbReference type="InterPro" id="IPR001451">
    <property type="entry name" value="Hexapep"/>
</dbReference>
<organism evidence="9 10">
    <name type="scientific">Persephonella hydrogeniphila</name>
    <dbReference type="NCBI Taxonomy" id="198703"/>
    <lineage>
        <taxon>Bacteria</taxon>
        <taxon>Pseudomonadati</taxon>
        <taxon>Aquificota</taxon>
        <taxon>Aquificia</taxon>
        <taxon>Aquificales</taxon>
        <taxon>Hydrogenothermaceae</taxon>
        <taxon>Persephonella</taxon>
    </lineage>
</organism>
<keyword evidence="6 7" id="KW-0012">Acyltransferase</keyword>
<evidence type="ECO:0000259" key="8">
    <source>
        <dbReference type="Pfam" id="PF04613"/>
    </source>
</evidence>
<dbReference type="NCBIfam" id="NF002060">
    <property type="entry name" value="PRK00892.1"/>
    <property type="match status" value="1"/>
</dbReference>
<evidence type="ECO:0000256" key="4">
    <source>
        <dbReference type="ARBA" id="ARBA00022737"/>
    </source>
</evidence>
<dbReference type="HAMAP" id="MF_00523">
    <property type="entry name" value="LpxD"/>
    <property type="match status" value="1"/>
</dbReference>
<dbReference type="EC" id="2.3.1.191" evidence="7"/>
<dbReference type="RefSeq" id="WP_097000830.1">
    <property type="nucleotide sequence ID" value="NZ_OBEI01000008.1"/>
</dbReference>
<dbReference type="GO" id="GO:0103118">
    <property type="term" value="F:UDP-3-O-[(3R)-3-hydroxyacyl]-glucosamine N-acyltransferase activity"/>
    <property type="evidence" value="ECO:0007669"/>
    <property type="project" value="UniProtKB-EC"/>
</dbReference>
<sequence length="326" mass="35667">MKLSEIAKRFDGELYRVKEDTDIKGLKSLSSAKKGDISFIADRKYIDDAKNTSASAVLTSEKLDIDVPQIIVKNPQTVFYQLIELLFPEKERTGISEKSSISGDVKIGKDVYIGDFSVIEDGVEIGDNVKIYPNCYIGSNVKIGNNTVIYPNVTIYKDTEIGKNVIIHSGAVIAADGFGYYKEKGIHKKIKHIGKVVIEDNVEIGANTTIDRAMVDETVIKRGTKIDNLVMIAHNCCVGENTILVSQVGIAGSSKVGNNVILAGQVGVADHITIGDNVIVTAKSGVGKDLEPNKVYGSGIQAIEWSKWKKVLFYLYKLPEIIKKLK</sequence>
<protein>
    <recommendedName>
        <fullName evidence="7">UDP-3-O-acylglucosamine N-acyltransferase</fullName>
        <ecNumber evidence="7">2.3.1.191</ecNumber>
    </recommendedName>
</protein>
<dbReference type="Gene3D" id="3.40.1390.10">
    <property type="entry name" value="MurE/MurF, N-terminal domain"/>
    <property type="match status" value="1"/>
</dbReference>
<dbReference type="PANTHER" id="PTHR43378:SF2">
    <property type="entry name" value="UDP-3-O-ACYLGLUCOSAMINE N-ACYLTRANSFERASE 1, MITOCHONDRIAL-RELATED"/>
    <property type="match status" value="1"/>
</dbReference>
<dbReference type="InterPro" id="IPR018357">
    <property type="entry name" value="Hexapep_transf_CS"/>
</dbReference>
<dbReference type="NCBIfam" id="TIGR01853">
    <property type="entry name" value="lipid_A_lpxD"/>
    <property type="match status" value="1"/>
</dbReference>
<evidence type="ECO:0000256" key="1">
    <source>
        <dbReference type="ARBA" id="ARBA00022516"/>
    </source>
</evidence>
<dbReference type="Pfam" id="PF00132">
    <property type="entry name" value="Hexapep"/>
    <property type="match status" value="2"/>
</dbReference>
<keyword evidence="2 7" id="KW-0441">Lipid A biosynthesis</keyword>
<dbReference type="CDD" id="cd03352">
    <property type="entry name" value="LbH_LpxD"/>
    <property type="match status" value="1"/>
</dbReference>
<dbReference type="SUPFAM" id="SSF51161">
    <property type="entry name" value="Trimeric LpxA-like enzymes"/>
    <property type="match status" value="1"/>
</dbReference>
<comment type="similarity">
    <text evidence="7">Belongs to the transferase hexapeptide repeat family. LpxD subfamily.</text>
</comment>
<dbReference type="InterPro" id="IPR020573">
    <property type="entry name" value="UDP_GlcNAc_AcTrfase_non-rep"/>
</dbReference>
<keyword evidence="10" id="KW-1185">Reference proteome</keyword>